<accession>A0A1T4JT11</accession>
<dbReference type="STRING" id="115783.SAMN02745119_00043"/>
<dbReference type="Gene3D" id="1.20.140.160">
    <property type="match status" value="1"/>
</dbReference>
<dbReference type="InterPro" id="IPR000943">
    <property type="entry name" value="RNA_pol_sigma70"/>
</dbReference>
<dbReference type="InterPro" id="IPR007627">
    <property type="entry name" value="RNA_pol_sigma70_r2"/>
</dbReference>
<dbReference type="PANTHER" id="PTHR30385">
    <property type="entry name" value="SIGMA FACTOR F FLAGELLAR"/>
    <property type="match status" value="1"/>
</dbReference>
<dbReference type="Pfam" id="PF04539">
    <property type="entry name" value="Sigma70_r3"/>
    <property type="match status" value="1"/>
</dbReference>
<dbReference type="PANTHER" id="PTHR30385:SF7">
    <property type="entry name" value="RNA POLYMERASE SIGMA FACTOR FLIA"/>
    <property type="match status" value="1"/>
</dbReference>
<dbReference type="InterPro" id="IPR013325">
    <property type="entry name" value="RNA_pol_sigma_r2"/>
</dbReference>
<dbReference type="Pfam" id="PF04542">
    <property type="entry name" value="Sigma70_r2"/>
    <property type="match status" value="1"/>
</dbReference>
<keyword evidence="2" id="KW-0731">Sigma factor</keyword>
<dbReference type="InterPro" id="IPR012845">
    <property type="entry name" value="RNA_pol_sigma_FliA_WhiG"/>
</dbReference>
<dbReference type="CDD" id="cd06171">
    <property type="entry name" value="Sigma70_r4"/>
    <property type="match status" value="1"/>
</dbReference>
<feature type="domain" description="RNA polymerase sigma-70 region 3" evidence="5">
    <location>
        <begin position="104"/>
        <end position="180"/>
    </location>
</feature>
<keyword evidence="4" id="KW-0804">Transcription</keyword>
<dbReference type="EMBL" id="FUWR01000001">
    <property type="protein sequence ID" value="SJZ33283.1"/>
    <property type="molecule type" value="Genomic_DNA"/>
</dbReference>
<dbReference type="Proteomes" id="UP000190102">
    <property type="component" value="Unassembled WGS sequence"/>
</dbReference>
<dbReference type="Gene3D" id="1.10.1740.10">
    <property type="match status" value="1"/>
</dbReference>
<dbReference type="InterPro" id="IPR013324">
    <property type="entry name" value="RNA_pol_sigma_r3/r4-like"/>
</dbReference>
<dbReference type="SUPFAM" id="SSF88659">
    <property type="entry name" value="Sigma3 and sigma4 domains of RNA polymerase sigma factors"/>
    <property type="match status" value="2"/>
</dbReference>
<evidence type="ECO:0000313" key="8">
    <source>
        <dbReference type="EMBL" id="SJZ33283.1"/>
    </source>
</evidence>
<dbReference type="NCBIfam" id="NF005413">
    <property type="entry name" value="PRK06986.1"/>
    <property type="match status" value="1"/>
</dbReference>
<proteinExistence type="predicted"/>
<dbReference type="InterPro" id="IPR014284">
    <property type="entry name" value="RNA_pol_sigma-70_dom"/>
</dbReference>
<feature type="domain" description="RNA polymerase sigma-70 region 2" evidence="6">
    <location>
        <begin position="22"/>
        <end position="92"/>
    </location>
</feature>
<feature type="domain" description="RNA polymerase sigma-70 region 4" evidence="7">
    <location>
        <begin position="194"/>
        <end position="242"/>
    </location>
</feature>
<organism evidence="8 9">
    <name type="scientific">Trichlorobacter thiogenes</name>
    <dbReference type="NCBI Taxonomy" id="115783"/>
    <lineage>
        <taxon>Bacteria</taxon>
        <taxon>Pseudomonadati</taxon>
        <taxon>Thermodesulfobacteriota</taxon>
        <taxon>Desulfuromonadia</taxon>
        <taxon>Geobacterales</taxon>
        <taxon>Geobacteraceae</taxon>
        <taxon>Trichlorobacter</taxon>
    </lineage>
</organism>
<evidence type="ECO:0000256" key="4">
    <source>
        <dbReference type="ARBA" id="ARBA00023163"/>
    </source>
</evidence>
<evidence type="ECO:0000256" key="1">
    <source>
        <dbReference type="ARBA" id="ARBA00023015"/>
    </source>
</evidence>
<evidence type="ECO:0000259" key="7">
    <source>
        <dbReference type="Pfam" id="PF04545"/>
    </source>
</evidence>
<keyword evidence="3" id="KW-0238">DNA-binding</keyword>
<keyword evidence="1" id="KW-0805">Transcription regulation</keyword>
<dbReference type="GO" id="GO:0006352">
    <property type="term" value="P:DNA-templated transcription initiation"/>
    <property type="evidence" value="ECO:0007669"/>
    <property type="project" value="InterPro"/>
</dbReference>
<dbReference type="PRINTS" id="PR00046">
    <property type="entry name" value="SIGMA70FCT"/>
</dbReference>
<dbReference type="InterPro" id="IPR007624">
    <property type="entry name" value="RNA_pol_sigma70_r3"/>
</dbReference>
<dbReference type="GO" id="GO:0003899">
    <property type="term" value="F:DNA-directed RNA polymerase activity"/>
    <property type="evidence" value="ECO:0007669"/>
    <property type="project" value="InterPro"/>
</dbReference>
<evidence type="ECO:0000256" key="3">
    <source>
        <dbReference type="ARBA" id="ARBA00023125"/>
    </source>
</evidence>
<dbReference type="NCBIfam" id="TIGR02479">
    <property type="entry name" value="FliA_WhiG"/>
    <property type="match status" value="1"/>
</dbReference>
<dbReference type="AlphaFoldDB" id="A0A1T4JT11"/>
<dbReference type="GO" id="GO:0003677">
    <property type="term" value="F:DNA binding"/>
    <property type="evidence" value="ECO:0007669"/>
    <property type="project" value="UniProtKB-KW"/>
</dbReference>
<dbReference type="RefSeq" id="WP_078788368.1">
    <property type="nucleotide sequence ID" value="NZ_FUWR01000001.1"/>
</dbReference>
<evidence type="ECO:0000259" key="6">
    <source>
        <dbReference type="Pfam" id="PF04542"/>
    </source>
</evidence>
<dbReference type="PIRSF" id="PIRSF000770">
    <property type="entry name" value="RNA_pol_sigma-SigE/K"/>
    <property type="match status" value="1"/>
</dbReference>
<sequence length="250" mass="28268">MSRLRAYEEQVGERSCQLRETMITSHLPLVRYLVNRFAAQLPSHLDPQDLASAAVIGLIHAADRFDPGRGVQFKTFAEQHIRGAILDELRASDPLSRTMRDKCKMVEREMHRQEHQLGRNPTGTEMAEALQVSLEEYYCMLEEIHEFSFISIDDSWDDDEGHSLSLADILGDDENKGPQNQVMSGQVAHAIGAAIDALPEKERLAVTLYYYEEMNLKEIGAVLGLTESRICQILSQAMVRLKGKLKPFKP</sequence>
<dbReference type="OrthoDB" id="9799825at2"/>
<name>A0A1T4JT11_9BACT</name>
<dbReference type="InterPro" id="IPR007630">
    <property type="entry name" value="RNA_pol_sigma70_r4"/>
</dbReference>
<evidence type="ECO:0000313" key="9">
    <source>
        <dbReference type="Proteomes" id="UP000190102"/>
    </source>
</evidence>
<reference evidence="9" key="1">
    <citation type="submission" date="2017-02" db="EMBL/GenBank/DDBJ databases">
        <authorList>
            <person name="Varghese N."/>
            <person name="Submissions S."/>
        </authorList>
    </citation>
    <scope>NUCLEOTIDE SEQUENCE [LARGE SCALE GENOMIC DNA]</scope>
    <source>
        <strain evidence="9">ATCC BAA-34</strain>
    </source>
</reference>
<gene>
    <name evidence="8" type="ORF">SAMN02745119_00043</name>
</gene>
<evidence type="ECO:0000256" key="2">
    <source>
        <dbReference type="ARBA" id="ARBA00023082"/>
    </source>
</evidence>
<evidence type="ECO:0000259" key="5">
    <source>
        <dbReference type="Pfam" id="PF04539"/>
    </source>
</evidence>
<dbReference type="Pfam" id="PF04545">
    <property type="entry name" value="Sigma70_r4"/>
    <property type="match status" value="1"/>
</dbReference>
<dbReference type="GO" id="GO:0016987">
    <property type="term" value="F:sigma factor activity"/>
    <property type="evidence" value="ECO:0007669"/>
    <property type="project" value="UniProtKB-KW"/>
</dbReference>
<dbReference type="SUPFAM" id="SSF88946">
    <property type="entry name" value="Sigma2 domain of RNA polymerase sigma factors"/>
    <property type="match status" value="1"/>
</dbReference>
<protein>
    <submittedName>
        <fullName evidence="8">RNA polymerase, sigma 28 subunit, SigD/FliA/WhiG</fullName>
    </submittedName>
</protein>
<dbReference type="NCBIfam" id="TIGR02937">
    <property type="entry name" value="sigma70-ECF"/>
    <property type="match status" value="1"/>
</dbReference>
<keyword evidence="9" id="KW-1185">Reference proteome</keyword>